<dbReference type="InterPro" id="IPR002379">
    <property type="entry name" value="ATPase_proteolipid_c-like_dom"/>
</dbReference>
<protein>
    <recommendedName>
        <fullName evidence="11">V-ATPase proteolipid subunit C-like domain-containing protein</fullName>
    </recommendedName>
</protein>
<dbReference type="Gene3D" id="3.30.710.10">
    <property type="entry name" value="Potassium Channel Kv1.1, Chain A"/>
    <property type="match status" value="2"/>
</dbReference>
<evidence type="ECO:0000256" key="6">
    <source>
        <dbReference type="ARBA" id="ARBA00023065"/>
    </source>
</evidence>
<dbReference type="PRINTS" id="PR00122">
    <property type="entry name" value="VACATPASE"/>
</dbReference>
<organism evidence="12 13">
    <name type="scientific">Candidozyma haemuli</name>
    <dbReference type="NCBI Taxonomy" id="45357"/>
    <lineage>
        <taxon>Eukaryota</taxon>
        <taxon>Fungi</taxon>
        <taxon>Dikarya</taxon>
        <taxon>Ascomycota</taxon>
        <taxon>Saccharomycotina</taxon>
        <taxon>Pichiomycetes</taxon>
        <taxon>Metschnikowiaceae</taxon>
        <taxon>Candidozyma</taxon>
    </lineage>
</organism>
<dbReference type="Gene3D" id="1.20.120.610">
    <property type="entry name" value="lithium bound rotor ring of v- atpase"/>
    <property type="match status" value="1"/>
</dbReference>
<dbReference type="SUPFAM" id="SSF81333">
    <property type="entry name" value="F1F0 ATP synthase subunit C"/>
    <property type="match status" value="2"/>
</dbReference>
<evidence type="ECO:0000256" key="3">
    <source>
        <dbReference type="ARBA" id="ARBA00022448"/>
    </source>
</evidence>
<evidence type="ECO:0000256" key="10">
    <source>
        <dbReference type="SAM" id="Phobius"/>
    </source>
</evidence>
<dbReference type="SUPFAM" id="SSF54695">
    <property type="entry name" value="POZ domain"/>
    <property type="match status" value="2"/>
</dbReference>
<keyword evidence="6" id="KW-0406">Ion transport</keyword>
<feature type="transmembrane region" description="Helical" evidence="10">
    <location>
        <begin position="440"/>
        <end position="471"/>
    </location>
</feature>
<keyword evidence="3" id="KW-0813">Transport</keyword>
<evidence type="ECO:0000256" key="8">
    <source>
        <dbReference type="ARBA" id="ARBA00045519"/>
    </source>
</evidence>
<evidence type="ECO:0000256" key="9">
    <source>
        <dbReference type="ARBA" id="ARBA00046480"/>
    </source>
</evidence>
<dbReference type="PANTHER" id="PTHR31758">
    <property type="entry name" value="BTB/POZ DOMAIN-CONTAINING PROTEIN YLR108C"/>
    <property type="match status" value="1"/>
</dbReference>
<accession>A0ABX8I0W4</accession>
<comment type="subcellular location">
    <subcellularLocation>
        <location evidence="1">Membrane</location>
        <topology evidence="1">Multi-pass membrane protein</topology>
    </subcellularLocation>
</comment>
<dbReference type="CDD" id="cd18178">
    <property type="entry name" value="ATP-synt_Vo_c_ATP6F_rpt2"/>
    <property type="match status" value="1"/>
</dbReference>
<gene>
    <name evidence="12" type="ORF">CA3LBN_000207</name>
</gene>
<dbReference type="Proteomes" id="UP000825434">
    <property type="component" value="Chromosome 1"/>
</dbReference>
<evidence type="ECO:0000256" key="5">
    <source>
        <dbReference type="ARBA" id="ARBA00022989"/>
    </source>
</evidence>
<comment type="function">
    <text evidence="8">Proton-conducting pore forming subunit of the V0 complex of vacuolar(H+)-ATPase (V-ATPase), a multisubunit enzyme composed of a peripheral complex (V1) that hydrolyzes ATP and a membrane integral complex (V0) that translocates protons. V-ATPase is responsible for acidifying and maintaining the pH of intracellular compartments.</text>
</comment>
<dbReference type="PANTHER" id="PTHR31758:SF2">
    <property type="entry name" value="BTB_POZ DOMAIN-CONTAINING PROTEIN YLR108C"/>
    <property type="match status" value="1"/>
</dbReference>
<dbReference type="EMBL" id="CP076661">
    <property type="protein sequence ID" value="QWU85989.1"/>
    <property type="molecule type" value="Genomic_DNA"/>
</dbReference>
<keyword evidence="5 10" id="KW-1133">Transmembrane helix</keyword>
<comment type="similarity">
    <text evidence="2">Belongs to the V-ATPase proteolipid subunit family.</text>
</comment>
<feature type="domain" description="V-ATPase proteolipid subunit C-like" evidence="11">
    <location>
        <begin position="444"/>
        <end position="502"/>
    </location>
</feature>
<evidence type="ECO:0000256" key="2">
    <source>
        <dbReference type="ARBA" id="ARBA00007296"/>
    </source>
</evidence>
<dbReference type="InterPro" id="IPR011333">
    <property type="entry name" value="SKP1/BTB/POZ_sf"/>
</dbReference>
<dbReference type="CDD" id="cd18177">
    <property type="entry name" value="ATP-synt_Vo_c_ATP6F_rpt1"/>
    <property type="match status" value="1"/>
</dbReference>
<comment type="subunit">
    <text evidence="9">V-ATPase is a heteromultimeric enzyme composed of a peripheral catalytic V1 complex (components A to H) attached to an integral membrane V0 proton pore complex (components: a, c, c', c'', d, e, f and VOA1). The decameric c-ring forms the proton-conducting pore, and is composed of eight proteolipid subunits c, one subunit c' and one subunit c''.</text>
</comment>
<feature type="domain" description="V-ATPase proteolipid subunit C-like" evidence="11">
    <location>
        <begin position="528"/>
        <end position="587"/>
    </location>
</feature>
<dbReference type="InterPro" id="IPR000245">
    <property type="entry name" value="ATPase_proteolipid_csu"/>
</dbReference>
<evidence type="ECO:0000256" key="7">
    <source>
        <dbReference type="ARBA" id="ARBA00023136"/>
    </source>
</evidence>
<proteinExistence type="inferred from homology"/>
<evidence type="ECO:0000313" key="12">
    <source>
        <dbReference type="EMBL" id="QWU85989.1"/>
    </source>
</evidence>
<feature type="transmembrane region" description="Helical" evidence="10">
    <location>
        <begin position="566"/>
        <end position="588"/>
    </location>
</feature>
<keyword evidence="4 10" id="KW-0812">Transmembrane</keyword>
<evidence type="ECO:0000313" key="13">
    <source>
        <dbReference type="Proteomes" id="UP000825434"/>
    </source>
</evidence>
<feature type="transmembrane region" description="Helical" evidence="10">
    <location>
        <begin position="483"/>
        <end position="505"/>
    </location>
</feature>
<reference evidence="12 13" key="1">
    <citation type="submission" date="2021-06" db="EMBL/GenBank/DDBJ databases">
        <title>Candida outbreak in Lebanon.</title>
        <authorList>
            <person name="Finianos M."/>
        </authorList>
    </citation>
    <scope>NUCLEOTIDE SEQUENCE [LARGE SCALE GENOMIC DNA]</scope>
    <source>
        <strain evidence="12">CA3LBN</strain>
    </source>
</reference>
<feature type="transmembrane region" description="Helical" evidence="10">
    <location>
        <begin position="525"/>
        <end position="554"/>
    </location>
</feature>
<evidence type="ECO:0000259" key="11">
    <source>
        <dbReference type="Pfam" id="PF00137"/>
    </source>
</evidence>
<dbReference type="InterPro" id="IPR035921">
    <property type="entry name" value="F/V-ATP_Csub_sf"/>
</dbReference>
<evidence type="ECO:0000256" key="1">
    <source>
        <dbReference type="ARBA" id="ARBA00004141"/>
    </source>
</evidence>
<keyword evidence="13" id="KW-1185">Reference proteome</keyword>
<name>A0ABX8I0W4_9ASCO</name>
<sequence>MVQMELMEEFDPSIPVTLPHENVYLIQVGYKLYRFSGASLSSDSPSYFTNFFTNPQNAEKVLYIDRNPQVFEKIFSHLQGYHIDVDDAHEYVYLWSDSYYFGLRRLQKILDSEFTFACIGNQSFKIPKQLLARTNNYPNYFSINFDSLLSDNRKIIQSKSMIRPPPQRPPMASTRSSKLFADLLEALKGNDSIVKDDQHRQLLLRECRYYRFLELEQRLLKHELVNNPFTKEQEIVLNLLDLQQRGVSSISKGIHDEHALRYTRPYMIKEKERSLIVQVNSEAGSTCKLSINRDAHLVSFVCTGKLANSFHSVFGSFAKDLSLAHQTEVHGQGTDKFVIFCGLSNATTKLNGQELKDDWFFDWFKHPDEPSSKKRKASEDGHIEDELAEVPLTKSLWRVLMLATSLAATSILIVGGYLVFQGQGESFNVGDFLESTSPYMWANLGIAACIGFSVVGAAWGIFITGVSILGAGVKTPRITTKNLISIIFCEVVAIYGLIMAIVFSAKVSSVPETSLYTHENLYTGYALFWAGMTVGLSNLLCGITVGITGSTAAISDAADSSLFVKILVIEIFGSVLGLFGLIVGLMMAGKAPEFK</sequence>
<dbReference type="Pfam" id="PF00137">
    <property type="entry name" value="ATP-synt_C"/>
    <property type="match status" value="2"/>
</dbReference>
<evidence type="ECO:0000256" key="4">
    <source>
        <dbReference type="ARBA" id="ARBA00022692"/>
    </source>
</evidence>
<feature type="transmembrane region" description="Helical" evidence="10">
    <location>
        <begin position="399"/>
        <end position="420"/>
    </location>
</feature>
<keyword evidence="7 10" id="KW-0472">Membrane</keyword>